<dbReference type="OrthoDB" id="32195at2"/>
<comment type="caution">
    <text evidence="2">The sequence shown here is derived from an EMBL/GenBank/DDBJ whole genome shotgun (WGS) entry which is preliminary data.</text>
</comment>
<keyword evidence="3" id="KW-1185">Reference proteome</keyword>
<dbReference type="AlphaFoldDB" id="A0A4Y9QYR3"/>
<evidence type="ECO:0000259" key="1">
    <source>
        <dbReference type="Pfam" id="PF09823"/>
    </source>
</evidence>
<evidence type="ECO:0000313" key="3">
    <source>
        <dbReference type="Proteomes" id="UP000297647"/>
    </source>
</evidence>
<dbReference type="RefSeq" id="WP_135070303.1">
    <property type="nucleotide sequence ID" value="NZ_SPSB01000001.1"/>
</dbReference>
<dbReference type="InterPro" id="IPR007505">
    <property type="entry name" value="PDDEXK_7"/>
</dbReference>
<dbReference type="InterPro" id="IPR018633">
    <property type="entry name" value="DUF2357"/>
</dbReference>
<accession>A0A4Y9QYR3</accession>
<sequence length="771" mass="89427">MPAISKILIDLSEIEKGLVLEIFEKKDETLFDEEQESLENNEARYQILEGCFYDFELSDPDYYLESIQGNIIQPHQKHPNMGSLAPNIYVGTLYLNLLKKGNDVPIKKIPVEVRSRKTGYRDDYRDMLEYITEKCTDLLLQINSPVFQNFEPNFEKGISEQVLYQRFIFIKSIVGTSEFQEAIHRIVSFPNTKWKEKTDLKDTRNIRRFSRSTLTEIVKGKNRFKIPSSHPLINHGLGSFPNKILSSKKVDSLDTPENRFIKYALETFLKFCVEINSKAKKLNKQSQLSRESNRLISELENHLNHTIFSEINAPHLLKLNSPVLQRKEGYREVLRVWLMFDLAAKLIWNGGEDVYEGGKKDIATLYEYWLFFKLLGILQHLFEIEPKQLEELITVKDEGLNINLKQGKFTALKGIFNSGNRKFHIQFNYNRPFKGKNDYPKSGSWTTTLRPDYTLSVWPFGIGMDQAEEEELIVHIHFDAKYKVDEIFQITDQEDELDEEKTANRKGIYKNADLLKMHAYKDAIRRTGGAYVLYPGTIPIERKGFHEIIPGLGAFPVRPSKTDDGTKDLESFIKKVINHFINRASQREKIALKSYKVYKEVPKDDDRVNEFLPETYGKNRALIPDETYVLVGFYKSHEHLNWIETERKYNFRTGTGNGSLPLDIETVSAKYLLLHGNNELISNRLWKIVSKGPKVYSLNDLNKGKLKYPSDEKEGEELEKFYLVIDIEPINDPELIDKKWNIALLKNFKSKHQSGSPFTSSLSELAKSKIV</sequence>
<evidence type="ECO:0000313" key="2">
    <source>
        <dbReference type="EMBL" id="TFV97519.1"/>
    </source>
</evidence>
<protein>
    <submittedName>
        <fullName evidence="2">DUF2357 domain-containing protein</fullName>
    </submittedName>
</protein>
<gene>
    <name evidence="2" type="ORF">E4S40_02365</name>
</gene>
<name>A0A4Y9QYR3_9BACT</name>
<dbReference type="EMBL" id="SPSB01000001">
    <property type="protein sequence ID" value="TFV97519.1"/>
    <property type="molecule type" value="Genomic_DNA"/>
</dbReference>
<dbReference type="Pfam" id="PF04411">
    <property type="entry name" value="PDDEXK_7"/>
    <property type="match status" value="1"/>
</dbReference>
<dbReference type="Proteomes" id="UP000297647">
    <property type="component" value="Unassembled WGS sequence"/>
</dbReference>
<proteinExistence type="predicted"/>
<organism evidence="2 3">
    <name type="scientific">Algoriphagus kandeliae</name>
    <dbReference type="NCBI Taxonomy" id="2562278"/>
    <lineage>
        <taxon>Bacteria</taxon>
        <taxon>Pseudomonadati</taxon>
        <taxon>Bacteroidota</taxon>
        <taxon>Cytophagia</taxon>
        <taxon>Cytophagales</taxon>
        <taxon>Cyclobacteriaceae</taxon>
        <taxon>Algoriphagus</taxon>
    </lineage>
</organism>
<dbReference type="Pfam" id="PF09823">
    <property type="entry name" value="DUF2357"/>
    <property type="match status" value="1"/>
</dbReference>
<reference evidence="2 3" key="1">
    <citation type="submission" date="2019-03" db="EMBL/GenBank/DDBJ databases">
        <title>Algoriphagus sp. nov, a new strain isolated from root system soil of mangrove plant Kandelia.</title>
        <authorList>
            <person name="Yin Q."/>
            <person name="Wang K."/>
            <person name="Song Z."/>
        </authorList>
    </citation>
    <scope>NUCLEOTIDE SEQUENCE [LARGE SCALE GENOMIC DNA]</scope>
    <source>
        <strain evidence="2 3">XY-J91</strain>
    </source>
</reference>
<feature type="domain" description="DUF2357" evidence="1">
    <location>
        <begin position="81"/>
        <end position="337"/>
    </location>
</feature>